<feature type="compositionally biased region" description="Basic and acidic residues" evidence="1">
    <location>
        <begin position="297"/>
        <end position="313"/>
    </location>
</feature>
<accession>A0A2B7ZTT0</accession>
<feature type="region of interest" description="Disordered" evidence="1">
    <location>
        <begin position="146"/>
        <end position="264"/>
    </location>
</feature>
<gene>
    <name evidence="2" type="ORF">GX50_00727</name>
</gene>
<dbReference type="InterPro" id="IPR007146">
    <property type="entry name" value="Sas10/Utp3/C1D"/>
</dbReference>
<dbReference type="PANTHER" id="PTHR13237">
    <property type="entry name" value="SOMETHING ABOUT SILENCING PROTEIN 10-RELATED"/>
    <property type="match status" value="1"/>
</dbReference>
<keyword evidence="2" id="KW-0687">Ribonucleoprotein</keyword>
<proteinExistence type="predicted"/>
<feature type="region of interest" description="Disordered" evidence="1">
    <location>
        <begin position="292"/>
        <end position="406"/>
    </location>
</feature>
<dbReference type="PANTHER" id="PTHR13237:SF9">
    <property type="entry name" value="NEUROGUIDIN"/>
    <property type="match status" value="1"/>
</dbReference>
<evidence type="ECO:0000256" key="1">
    <source>
        <dbReference type="SAM" id="MobiDB-lite"/>
    </source>
</evidence>
<feature type="compositionally biased region" description="Polar residues" evidence="1">
    <location>
        <begin position="215"/>
        <end position="229"/>
    </location>
</feature>
<dbReference type="EMBL" id="PDND01000008">
    <property type="protein sequence ID" value="PGH36392.1"/>
    <property type="molecule type" value="Genomic_DNA"/>
</dbReference>
<evidence type="ECO:0000313" key="3">
    <source>
        <dbReference type="Proteomes" id="UP000226031"/>
    </source>
</evidence>
<dbReference type="Proteomes" id="UP000226031">
    <property type="component" value="Unassembled WGS sequence"/>
</dbReference>
<feature type="compositionally biased region" description="Basic residues" evidence="1">
    <location>
        <begin position="397"/>
        <end position="406"/>
    </location>
</feature>
<comment type="caution">
    <text evidence="2">The sequence shown here is derived from an EMBL/GenBank/DDBJ whole genome shotgun (WGS) entry which is preliminary data.</text>
</comment>
<reference evidence="2 3" key="1">
    <citation type="submission" date="2017-10" db="EMBL/GenBank/DDBJ databases">
        <title>Comparative genomics in systemic dimorphic fungi from Ajellomycetaceae.</title>
        <authorList>
            <person name="Munoz J.F."/>
            <person name="Mcewen J.G."/>
            <person name="Clay O.K."/>
            <person name="Cuomo C.A."/>
        </authorList>
    </citation>
    <scope>NUCLEOTIDE SEQUENCE [LARGE SCALE GENOMIC DNA]</scope>
    <source>
        <strain evidence="2 3">UAMH4076</strain>
    </source>
</reference>
<feature type="compositionally biased region" description="Basic and acidic residues" evidence="1">
    <location>
        <begin position="342"/>
        <end position="358"/>
    </location>
</feature>
<dbReference type="GO" id="GO:0000462">
    <property type="term" value="P:maturation of SSU-rRNA from tricistronic rRNA transcript (SSU-rRNA, 5.8S rRNA, LSU-rRNA)"/>
    <property type="evidence" value="ECO:0007669"/>
    <property type="project" value="TreeGrafter"/>
</dbReference>
<protein>
    <submittedName>
        <fullName evidence="2">U3 small nucleolar ribonucleoprotein LCP5</fullName>
    </submittedName>
</protein>
<dbReference type="GO" id="GO:0032040">
    <property type="term" value="C:small-subunit processome"/>
    <property type="evidence" value="ECO:0007669"/>
    <property type="project" value="TreeGrafter"/>
</dbReference>
<feature type="compositionally biased region" description="Basic and acidic residues" evidence="1">
    <location>
        <begin position="320"/>
        <end position="330"/>
    </location>
</feature>
<organism evidence="2 3">
    <name type="scientific">[Emmonsia] crescens</name>
    <dbReference type="NCBI Taxonomy" id="73230"/>
    <lineage>
        <taxon>Eukaryota</taxon>
        <taxon>Fungi</taxon>
        <taxon>Dikarya</taxon>
        <taxon>Ascomycota</taxon>
        <taxon>Pezizomycotina</taxon>
        <taxon>Eurotiomycetes</taxon>
        <taxon>Eurotiomycetidae</taxon>
        <taxon>Onygenales</taxon>
        <taxon>Ajellomycetaceae</taxon>
        <taxon>Emergomyces</taxon>
    </lineage>
</organism>
<name>A0A2B7ZTT0_9EURO</name>
<keyword evidence="3" id="KW-1185">Reference proteome</keyword>
<dbReference type="STRING" id="73230.A0A2B7ZTT0"/>
<evidence type="ECO:0000313" key="2">
    <source>
        <dbReference type="EMBL" id="PGH36392.1"/>
    </source>
</evidence>
<dbReference type="Pfam" id="PF04000">
    <property type="entry name" value="Sas10_Utp3"/>
    <property type="match status" value="1"/>
</dbReference>
<sequence>MAIGIETPSAPVQSPLSGSLETLTTTLSSALSSLPTSQPQGDVSGNNASILPPSDGISLLDTKNEIFLSYLQNLVFVMLVQLRHLSTNTSSENKNGVENWVEEDASLRSNAVKKLTELRVFLERGVRPLEARLKYQVDKVLKAAEDAERNQQETGSKPKKSRKGTRDAGGEDDGRSGSESEDGSGSDSDGSEDSKGGDEDVDELAYRPNLAAFSRGTQDQAKSKVSSTKDAGDGIYRPPKIKPTALPTTTPDSREEKRGRRTAKSAIIDEFVSAEMSSTPVAEPSIGTTIRAGGRTVRSERERAQELERRTYEEGNFMRLPKESKKERAKQGGSRPGGYGGEDWRSLAEGADRIERLTRRGRGGGISTVLEKSRKRRATEDGPRGDGVNIGEDFEKRRKKIGTWKR</sequence>
<dbReference type="VEuPathDB" id="FungiDB:EMCG_03642"/>
<feature type="compositionally biased region" description="Basic and acidic residues" evidence="1">
    <location>
        <begin position="164"/>
        <end position="178"/>
    </location>
</feature>
<dbReference type="AlphaFoldDB" id="A0A2B7ZTT0"/>